<evidence type="ECO:0000313" key="1">
    <source>
        <dbReference type="EMBL" id="CBY10611.1"/>
    </source>
</evidence>
<name>E4XJG8_OIKDI</name>
<keyword evidence="2" id="KW-1185">Reference proteome</keyword>
<evidence type="ECO:0000313" key="2">
    <source>
        <dbReference type="Proteomes" id="UP000001307"/>
    </source>
</evidence>
<dbReference type="Proteomes" id="UP000001307">
    <property type="component" value="Unassembled WGS sequence"/>
</dbReference>
<proteinExistence type="predicted"/>
<dbReference type="InParanoid" id="E4XJG8"/>
<gene>
    <name evidence="1" type="ORF">GSOID_T00012763001</name>
</gene>
<sequence>MDIFRLFDKLQKEAFDLSGAFRHKTAFFSASRLVGSFGWVESRPYLVLDKSWVRNLNHGK</sequence>
<organism evidence="1">
    <name type="scientific">Oikopleura dioica</name>
    <name type="common">Tunicate</name>
    <dbReference type="NCBI Taxonomy" id="34765"/>
    <lineage>
        <taxon>Eukaryota</taxon>
        <taxon>Metazoa</taxon>
        <taxon>Chordata</taxon>
        <taxon>Tunicata</taxon>
        <taxon>Appendicularia</taxon>
        <taxon>Copelata</taxon>
        <taxon>Oikopleuridae</taxon>
        <taxon>Oikopleura</taxon>
    </lineage>
</organism>
<reference evidence="1" key="1">
    <citation type="journal article" date="2010" name="Science">
        <title>Plasticity of animal genome architecture unmasked by rapid evolution of a pelagic tunicate.</title>
        <authorList>
            <person name="Denoeud F."/>
            <person name="Henriet S."/>
            <person name="Mungpakdee S."/>
            <person name="Aury J.M."/>
            <person name="Da Silva C."/>
            <person name="Brinkmann H."/>
            <person name="Mikhaleva J."/>
            <person name="Olsen L.C."/>
            <person name="Jubin C."/>
            <person name="Canestro C."/>
            <person name="Bouquet J.M."/>
            <person name="Danks G."/>
            <person name="Poulain J."/>
            <person name="Campsteijn C."/>
            <person name="Adamski M."/>
            <person name="Cross I."/>
            <person name="Yadetie F."/>
            <person name="Muffato M."/>
            <person name="Louis A."/>
            <person name="Butcher S."/>
            <person name="Tsagkogeorga G."/>
            <person name="Konrad A."/>
            <person name="Singh S."/>
            <person name="Jensen M.F."/>
            <person name="Cong E.H."/>
            <person name="Eikeseth-Otteraa H."/>
            <person name="Noel B."/>
            <person name="Anthouard V."/>
            <person name="Porcel B.M."/>
            <person name="Kachouri-Lafond R."/>
            <person name="Nishino A."/>
            <person name="Ugolini M."/>
            <person name="Chourrout P."/>
            <person name="Nishida H."/>
            <person name="Aasland R."/>
            <person name="Huzurbazar S."/>
            <person name="Westhof E."/>
            <person name="Delsuc F."/>
            <person name="Lehrach H."/>
            <person name="Reinhardt R."/>
            <person name="Weissenbach J."/>
            <person name="Roy S.W."/>
            <person name="Artiguenave F."/>
            <person name="Postlethwait J.H."/>
            <person name="Manak J.R."/>
            <person name="Thompson E.M."/>
            <person name="Jaillon O."/>
            <person name="Du Pasquier L."/>
            <person name="Boudinot P."/>
            <person name="Liberles D.A."/>
            <person name="Volff J.N."/>
            <person name="Philippe H."/>
            <person name="Lenhard B."/>
            <person name="Roest Crollius H."/>
            <person name="Wincker P."/>
            <person name="Chourrout D."/>
        </authorList>
    </citation>
    <scope>NUCLEOTIDE SEQUENCE [LARGE SCALE GENOMIC DNA]</scope>
</reference>
<accession>E4XJG8</accession>
<dbReference type="AlphaFoldDB" id="E4XJG8"/>
<dbReference type="EMBL" id="FN653060">
    <property type="protein sequence ID" value="CBY10611.1"/>
    <property type="molecule type" value="Genomic_DNA"/>
</dbReference>
<protein>
    <submittedName>
        <fullName evidence="1">Uncharacterized protein</fullName>
    </submittedName>
</protein>